<dbReference type="InterPro" id="IPR005018">
    <property type="entry name" value="DOMON_domain"/>
</dbReference>
<dbReference type="FunFam" id="2.60.120.310:FF:000004">
    <property type="entry name" value="DBH-like monooxygenase protein 1"/>
    <property type="match status" value="1"/>
</dbReference>
<evidence type="ECO:0000256" key="9">
    <source>
        <dbReference type="ARBA" id="ARBA00023180"/>
    </source>
</evidence>
<comment type="cofactor">
    <cofactor evidence="1">
        <name>Cu(2+)</name>
        <dbReference type="ChEBI" id="CHEBI:29036"/>
    </cofactor>
</comment>
<keyword evidence="11" id="KW-0472">Membrane</keyword>
<keyword evidence="11" id="KW-1133">Transmembrane helix</keyword>
<dbReference type="EMBL" id="CAJVCH010204776">
    <property type="protein sequence ID" value="CAG7731030.1"/>
    <property type="molecule type" value="Genomic_DNA"/>
</dbReference>
<keyword evidence="9" id="KW-0325">Glycoprotein</keyword>
<accession>A0A8J2P3X6</accession>
<organism evidence="13 14">
    <name type="scientific">Allacma fusca</name>
    <dbReference type="NCBI Taxonomy" id="39272"/>
    <lineage>
        <taxon>Eukaryota</taxon>
        <taxon>Metazoa</taxon>
        <taxon>Ecdysozoa</taxon>
        <taxon>Arthropoda</taxon>
        <taxon>Hexapoda</taxon>
        <taxon>Collembola</taxon>
        <taxon>Symphypleona</taxon>
        <taxon>Sminthuridae</taxon>
        <taxon>Allacma</taxon>
    </lineage>
</organism>
<dbReference type="PANTHER" id="PTHR10157">
    <property type="entry name" value="DOPAMINE BETA HYDROXYLASE RELATED"/>
    <property type="match status" value="1"/>
</dbReference>
<dbReference type="GO" id="GO:0005507">
    <property type="term" value="F:copper ion binding"/>
    <property type="evidence" value="ECO:0007669"/>
    <property type="project" value="InterPro"/>
</dbReference>
<dbReference type="AlphaFoldDB" id="A0A8J2P3X6"/>
<dbReference type="OrthoDB" id="129121at2759"/>
<evidence type="ECO:0000256" key="10">
    <source>
        <dbReference type="SAM" id="MobiDB-lite"/>
    </source>
</evidence>
<evidence type="ECO:0000256" key="7">
    <source>
        <dbReference type="ARBA" id="ARBA00023033"/>
    </source>
</evidence>
<dbReference type="Proteomes" id="UP000708208">
    <property type="component" value="Unassembled WGS sequence"/>
</dbReference>
<keyword evidence="4" id="KW-0479">Metal-binding</keyword>
<name>A0A8J2P3X6_9HEXA</name>
<dbReference type="GO" id="GO:0005615">
    <property type="term" value="C:extracellular space"/>
    <property type="evidence" value="ECO:0007669"/>
    <property type="project" value="TreeGrafter"/>
</dbReference>
<dbReference type="Pfam" id="PF01082">
    <property type="entry name" value="Cu2_monooxygen"/>
    <property type="match status" value="1"/>
</dbReference>
<dbReference type="InterPro" id="IPR020611">
    <property type="entry name" value="Cu2_ascorb_mOase_CS-1"/>
</dbReference>
<dbReference type="SMART" id="SM00664">
    <property type="entry name" value="DoH"/>
    <property type="match status" value="1"/>
</dbReference>
<comment type="subcellular location">
    <subcellularLocation>
        <location evidence="2">Membrane</location>
        <topology evidence="2">Single-pass membrane protein</topology>
    </subcellularLocation>
</comment>
<dbReference type="FunFam" id="2.60.120.230:FF:000001">
    <property type="entry name" value="Monooxygenase, DBH-like 1"/>
    <property type="match status" value="1"/>
</dbReference>
<evidence type="ECO:0000259" key="12">
    <source>
        <dbReference type="PROSITE" id="PS50836"/>
    </source>
</evidence>
<dbReference type="InterPro" id="IPR000323">
    <property type="entry name" value="Cu2_ascorb_mOase_N"/>
</dbReference>
<evidence type="ECO:0000256" key="3">
    <source>
        <dbReference type="ARBA" id="ARBA00010676"/>
    </source>
</evidence>
<dbReference type="GO" id="GO:0030667">
    <property type="term" value="C:secretory granule membrane"/>
    <property type="evidence" value="ECO:0007669"/>
    <property type="project" value="TreeGrafter"/>
</dbReference>
<comment type="similarity">
    <text evidence="3">Belongs to the copper type II ascorbate-dependent monooxygenase family.</text>
</comment>
<comment type="caution">
    <text evidence="13">The sequence shown here is derived from an EMBL/GenBank/DDBJ whole genome shotgun (WGS) entry which is preliminary data.</text>
</comment>
<dbReference type="InterPro" id="IPR024548">
    <property type="entry name" value="Cu2_monoox_C"/>
</dbReference>
<dbReference type="Pfam" id="PF03712">
    <property type="entry name" value="Cu2_monoox_C"/>
    <property type="match status" value="1"/>
</dbReference>
<dbReference type="GO" id="GO:0004500">
    <property type="term" value="F:dopamine beta-monooxygenase activity"/>
    <property type="evidence" value="ECO:0007669"/>
    <property type="project" value="InterPro"/>
</dbReference>
<evidence type="ECO:0000313" key="13">
    <source>
        <dbReference type="EMBL" id="CAG7731030.1"/>
    </source>
</evidence>
<feature type="transmembrane region" description="Helical" evidence="11">
    <location>
        <begin position="15"/>
        <end position="36"/>
    </location>
</feature>
<dbReference type="CDD" id="cd09631">
    <property type="entry name" value="DOMON_DOH"/>
    <property type="match status" value="1"/>
</dbReference>
<evidence type="ECO:0000256" key="1">
    <source>
        <dbReference type="ARBA" id="ARBA00001973"/>
    </source>
</evidence>
<feature type="transmembrane region" description="Helical" evidence="11">
    <location>
        <begin position="181"/>
        <end position="204"/>
    </location>
</feature>
<reference evidence="13" key="1">
    <citation type="submission" date="2021-06" db="EMBL/GenBank/DDBJ databases">
        <authorList>
            <person name="Hodson N. C."/>
            <person name="Mongue J. A."/>
            <person name="Jaron S. K."/>
        </authorList>
    </citation>
    <scope>NUCLEOTIDE SEQUENCE</scope>
</reference>
<feature type="transmembrane region" description="Helical" evidence="11">
    <location>
        <begin position="251"/>
        <end position="268"/>
    </location>
</feature>
<evidence type="ECO:0000313" key="14">
    <source>
        <dbReference type="Proteomes" id="UP000708208"/>
    </source>
</evidence>
<dbReference type="GO" id="GO:0042421">
    <property type="term" value="P:norepinephrine biosynthetic process"/>
    <property type="evidence" value="ECO:0007669"/>
    <property type="project" value="TreeGrafter"/>
</dbReference>
<keyword evidence="6" id="KW-0186">Copper</keyword>
<dbReference type="InterPro" id="IPR045266">
    <property type="entry name" value="DOH_DOMON"/>
</dbReference>
<dbReference type="PROSITE" id="PS00084">
    <property type="entry name" value="CU2_MONOOXYGENASE_1"/>
    <property type="match status" value="1"/>
</dbReference>
<dbReference type="Pfam" id="PF03351">
    <property type="entry name" value="DOMON"/>
    <property type="match status" value="1"/>
</dbReference>
<feature type="domain" description="DOMON" evidence="12">
    <location>
        <begin position="272"/>
        <end position="399"/>
    </location>
</feature>
<evidence type="ECO:0000256" key="2">
    <source>
        <dbReference type="ARBA" id="ARBA00004167"/>
    </source>
</evidence>
<evidence type="ECO:0000256" key="11">
    <source>
        <dbReference type="SAM" id="Phobius"/>
    </source>
</evidence>
<keyword evidence="11" id="KW-0812">Transmembrane</keyword>
<protein>
    <recommendedName>
        <fullName evidence="12">DOMON domain-containing protein</fullName>
    </recommendedName>
</protein>
<keyword evidence="5" id="KW-0560">Oxidoreductase</keyword>
<feature type="transmembrane region" description="Helical" evidence="11">
    <location>
        <begin position="89"/>
        <end position="108"/>
    </location>
</feature>
<gene>
    <name evidence="13" type="ORF">AFUS01_LOCUS19640</name>
</gene>
<dbReference type="InterPro" id="IPR000945">
    <property type="entry name" value="DBH-like"/>
</dbReference>
<feature type="transmembrane region" description="Helical" evidence="11">
    <location>
        <begin position="120"/>
        <end position="142"/>
    </location>
</feature>
<dbReference type="GO" id="GO:0006589">
    <property type="term" value="P:octopamine biosynthetic process"/>
    <property type="evidence" value="ECO:0007669"/>
    <property type="project" value="TreeGrafter"/>
</dbReference>
<dbReference type="PANTHER" id="PTHR10157:SF29">
    <property type="entry name" value="DOPAMINE BETA-HYDROXYLASE"/>
    <property type="match status" value="1"/>
</dbReference>
<dbReference type="GO" id="GO:0042420">
    <property type="term" value="P:dopamine catabolic process"/>
    <property type="evidence" value="ECO:0007669"/>
    <property type="project" value="TreeGrafter"/>
</dbReference>
<keyword evidence="7" id="KW-0503">Monooxygenase</keyword>
<keyword evidence="14" id="KW-1185">Reference proteome</keyword>
<evidence type="ECO:0000256" key="5">
    <source>
        <dbReference type="ARBA" id="ARBA00023002"/>
    </source>
</evidence>
<evidence type="ECO:0000256" key="8">
    <source>
        <dbReference type="ARBA" id="ARBA00023157"/>
    </source>
</evidence>
<evidence type="ECO:0000256" key="4">
    <source>
        <dbReference type="ARBA" id="ARBA00022723"/>
    </source>
</evidence>
<sequence>MDRWESEARRNKYKVSFIMVHHAMAVIAAALAIAMMHTRVSLLQEYFSTTGKSCEELYPLNMECCNLTKIFGMTKRPADLSIFQSYFSFPYILFGSSIFLLTGFWIFCKQQVTGDGSFNVKSYLVFGWFFQLCNCVLFGTSIDSLKTSAPSFLAGLCNDDRPNWTTRCLRAPGLCIKTRPFTIYLVILIIELVLYLPAVIFLHLKYMVDSRSSDQNILSEDVTQRYSEEGDSNPTNMSQVTGRRQKGMLRLALRLVLVWAVTEALYNLRLGQDTVIFWELDYKAEEFIAEIHTKNVDNRLGWIGVGFSTAGNVTDGSGDFCVAWKNHLVYPNAPFQVTDVHIINGTKELEPDAQQDCVGFQYLQHNDTIKWTFRRKFITCDRYDYPLEEGTTHLHWVKGDGPLYDIKGVSVAKATDSGFNRIRFLKNANPLPPVNPRTAWSFDILNKKVKIMPVETTYWCHIVKLPEDLRKRHHVVQFEANIQHGNEALVHHMEVFHCETDVNTEMPLYSGPCEQSPPEIKVCSRVIGAWAMGAEPLRYPPQTGFPIGGQNFNPYVRLEMHYNNPLLKPDWVDSSGMKFWVSEKLRQFDAGVMELGLEYTDKMAIPPRFHNFQLTGICNRECTSVGIPASGITVFASQLHTHLTGTRVVTRHFRMGEAESGTEGRYIELPPLNYDNHYSTHYQEIRQLKNPTRILPGDVLLTTCEFDTVDRSEITLGGFAISDEMCVNYIHYYPRSKLEVCKSSISYKSLSDYFSFMKTMEGQNIDPEGPISSSYKGIKWTPFRSRLLSDFYNRSPIDMQCNQSDGSRFPGSWNSMPTMTFPTLQERPDPNQECMLAPGAPPGDRIQTR</sequence>
<feature type="region of interest" description="Disordered" evidence="10">
    <location>
        <begin position="825"/>
        <end position="849"/>
    </location>
</feature>
<proteinExistence type="inferred from homology"/>
<dbReference type="PROSITE" id="PS50836">
    <property type="entry name" value="DOMON"/>
    <property type="match status" value="1"/>
</dbReference>
<evidence type="ECO:0000256" key="6">
    <source>
        <dbReference type="ARBA" id="ARBA00023008"/>
    </source>
</evidence>
<keyword evidence="8" id="KW-1015">Disulfide bond</keyword>